<keyword evidence="2" id="KW-0255">Endonuclease</keyword>
<dbReference type="GO" id="GO:0004519">
    <property type="term" value="F:endonuclease activity"/>
    <property type="evidence" value="ECO:0007669"/>
    <property type="project" value="UniProtKB-KW"/>
</dbReference>
<keyword evidence="3" id="KW-1185">Reference proteome</keyword>
<evidence type="ECO:0000313" key="2">
    <source>
        <dbReference type="EMBL" id="KAA9132831.1"/>
    </source>
</evidence>
<name>A0A5N0TDR5_9GAMM</name>
<accession>A0A5N0TDR5</accession>
<dbReference type="SUPFAM" id="SSF56219">
    <property type="entry name" value="DNase I-like"/>
    <property type="match status" value="1"/>
</dbReference>
<dbReference type="InterPro" id="IPR051916">
    <property type="entry name" value="GPI-anchor_lipid_remodeler"/>
</dbReference>
<protein>
    <submittedName>
        <fullName evidence="2">Endonuclease</fullName>
    </submittedName>
</protein>
<dbReference type="PANTHER" id="PTHR14859:SF1">
    <property type="entry name" value="PGAP2-INTERACTING PROTEIN"/>
    <property type="match status" value="1"/>
</dbReference>
<feature type="domain" description="Endonuclease/exonuclease/phosphatase" evidence="1">
    <location>
        <begin position="25"/>
        <end position="234"/>
    </location>
</feature>
<sequence>MRLLLYNIRYAAGTGMAFNLPVPGAGYVRPNKANLARITEFIRQQDADIVGLVEIDTGSYRTGRQNQAELIADAIGHYSTYECKYGEASVNKNIPVLRNQANAFLAAPRVHGERFHYFDTGIKRLIIELELEQVRIFLVHLSLKYRHRQYQLRHLHELISAGDKPVIVAGDFNTFFGEHEMYLFMQAARLKSANVDRLPTYPSRSPRSELDFVLYGEGIEVTSFDVLKARFSDHLPLLCEFRLAEPPSTP</sequence>
<dbReference type="Pfam" id="PF03372">
    <property type="entry name" value="Exo_endo_phos"/>
    <property type="match status" value="1"/>
</dbReference>
<dbReference type="InterPro" id="IPR005135">
    <property type="entry name" value="Endo/exonuclease/phosphatase"/>
</dbReference>
<dbReference type="AlphaFoldDB" id="A0A5N0TDR5"/>
<keyword evidence="2" id="KW-0378">Hydrolase</keyword>
<reference evidence="2 3" key="1">
    <citation type="submission" date="2019-09" db="EMBL/GenBank/DDBJ databases">
        <title>Wenzhouxiangella sp. Genome sequencing and assembly.</title>
        <authorList>
            <person name="Zhang R."/>
        </authorList>
    </citation>
    <scope>NUCLEOTIDE SEQUENCE [LARGE SCALE GENOMIC DNA]</scope>
    <source>
        <strain evidence="2 3">W260</strain>
    </source>
</reference>
<organism evidence="2 3">
    <name type="scientific">Marinihelvus fidelis</name>
    <dbReference type="NCBI Taxonomy" id="2613842"/>
    <lineage>
        <taxon>Bacteria</taxon>
        <taxon>Pseudomonadati</taxon>
        <taxon>Pseudomonadota</taxon>
        <taxon>Gammaproteobacteria</taxon>
        <taxon>Chromatiales</taxon>
        <taxon>Wenzhouxiangellaceae</taxon>
        <taxon>Marinihelvus</taxon>
    </lineage>
</organism>
<comment type="caution">
    <text evidence="2">The sequence shown here is derived from an EMBL/GenBank/DDBJ whole genome shotgun (WGS) entry which is preliminary data.</text>
</comment>
<evidence type="ECO:0000259" key="1">
    <source>
        <dbReference type="Pfam" id="PF03372"/>
    </source>
</evidence>
<gene>
    <name evidence="2" type="ORF">F3N42_05465</name>
</gene>
<dbReference type="EMBL" id="VYXP01000003">
    <property type="protein sequence ID" value="KAA9132831.1"/>
    <property type="molecule type" value="Genomic_DNA"/>
</dbReference>
<dbReference type="GO" id="GO:0006506">
    <property type="term" value="P:GPI anchor biosynthetic process"/>
    <property type="evidence" value="ECO:0007669"/>
    <property type="project" value="TreeGrafter"/>
</dbReference>
<proteinExistence type="predicted"/>
<evidence type="ECO:0000313" key="3">
    <source>
        <dbReference type="Proteomes" id="UP000325372"/>
    </source>
</evidence>
<dbReference type="InterPro" id="IPR036691">
    <property type="entry name" value="Endo/exonu/phosph_ase_sf"/>
</dbReference>
<dbReference type="PANTHER" id="PTHR14859">
    <property type="entry name" value="CALCOFLUOR WHITE HYPERSENSITIVE PROTEIN PRECURSOR"/>
    <property type="match status" value="1"/>
</dbReference>
<dbReference type="Gene3D" id="3.60.10.10">
    <property type="entry name" value="Endonuclease/exonuclease/phosphatase"/>
    <property type="match status" value="1"/>
</dbReference>
<dbReference type="GO" id="GO:0016020">
    <property type="term" value="C:membrane"/>
    <property type="evidence" value="ECO:0007669"/>
    <property type="project" value="GOC"/>
</dbReference>
<keyword evidence="2" id="KW-0540">Nuclease</keyword>
<dbReference type="Proteomes" id="UP000325372">
    <property type="component" value="Unassembled WGS sequence"/>
</dbReference>